<protein>
    <submittedName>
        <fullName evidence="1">Uncharacterized protein</fullName>
    </submittedName>
</protein>
<reference evidence="2" key="1">
    <citation type="journal article" date="2016" name="Nature">
        <title>Genome evolution in the allotetraploid frog Xenopus laevis.</title>
        <authorList>
            <person name="Session A.M."/>
            <person name="Uno Y."/>
            <person name="Kwon T."/>
            <person name="Chapman J.A."/>
            <person name="Toyoda A."/>
            <person name="Takahashi S."/>
            <person name="Fukui A."/>
            <person name="Hikosaka A."/>
            <person name="Suzuki A."/>
            <person name="Kondo M."/>
            <person name="van Heeringen S.J."/>
            <person name="Quigley I."/>
            <person name="Heinz S."/>
            <person name="Ogino H."/>
            <person name="Ochi H."/>
            <person name="Hellsten U."/>
            <person name="Lyons J.B."/>
            <person name="Simakov O."/>
            <person name="Putnam N."/>
            <person name="Stites J."/>
            <person name="Kuroki Y."/>
            <person name="Tanaka T."/>
            <person name="Michiue T."/>
            <person name="Watanabe M."/>
            <person name="Bogdanovic O."/>
            <person name="Lister R."/>
            <person name="Georgiou G."/>
            <person name="Paranjpe S.S."/>
            <person name="van Kruijsbergen I."/>
            <person name="Shu S."/>
            <person name="Carlson J."/>
            <person name="Kinoshita T."/>
            <person name="Ohta Y."/>
            <person name="Mawaribuchi S."/>
            <person name="Jenkins J."/>
            <person name="Grimwood J."/>
            <person name="Schmutz J."/>
            <person name="Mitros T."/>
            <person name="Mozaffari S.V."/>
            <person name="Suzuki Y."/>
            <person name="Haramoto Y."/>
            <person name="Yamamoto T.S."/>
            <person name="Takagi C."/>
            <person name="Heald R."/>
            <person name="Miller K."/>
            <person name="Haudenschild C."/>
            <person name="Kitzman J."/>
            <person name="Nakayama T."/>
            <person name="Izutsu Y."/>
            <person name="Robert J."/>
            <person name="Fortriede J."/>
            <person name="Burns K."/>
            <person name="Lotay V."/>
            <person name="Karimi K."/>
            <person name="Yasuoka Y."/>
            <person name="Dichmann D.S."/>
            <person name="Flajnik M.F."/>
            <person name="Houston D.W."/>
            <person name="Shendure J."/>
            <person name="DuPasquier L."/>
            <person name="Vize P.D."/>
            <person name="Zorn A.M."/>
            <person name="Ito M."/>
            <person name="Marcotte E.M."/>
            <person name="Wallingford J.B."/>
            <person name="Ito Y."/>
            <person name="Asashima M."/>
            <person name="Ueno N."/>
            <person name="Matsuda Y."/>
            <person name="Veenstra G.J."/>
            <person name="Fujiyama A."/>
            <person name="Harland R.M."/>
            <person name="Taira M."/>
            <person name="Rokhsar D.S."/>
        </authorList>
    </citation>
    <scope>NUCLEOTIDE SEQUENCE [LARGE SCALE GENOMIC DNA]</scope>
    <source>
        <strain evidence="2">J</strain>
    </source>
</reference>
<dbReference type="AlphaFoldDB" id="A0A974HYG3"/>
<sequence>MIFMRPNHEKPGLSHEARSPCVRFSNGSRLAETPSSTIALILTPRYVMDLFSTAKAKECLKWSSCKADKEMFSRFDF</sequence>
<accession>A0A974HYG3</accession>
<dbReference type="EMBL" id="CM004468">
    <property type="protein sequence ID" value="OCT94486.1"/>
    <property type="molecule type" value="Genomic_DNA"/>
</dbReference>
<evidence type="ECO:0000313" key="1">
    <source>
        <dbReference type="EMBL" id="OCT94486.1"/>
    </source>
</evidence>
<dbReference type="Proteomes" id="UP000694892">
    <property type="component" value="Chromosome 2L"/>
</dbReference>
<organism evidence="1 2">
    <name type="scientific">Xenopus laevis</name>
    <name type="common">African clawed frog</name>
    <dbReference type="NCBI Taxonomy" id="8355"/>
    <lineage>
        <taxon>Eukaryota</taxon>
        <taxon>Metazoa</taxon>
        <taxon>Chordata</taxon>
        <taxon>Craniata</taxon>
        <taxon>Vertebrata</taxon>
        <taxon>Euteleostomi</taxon>
        <taxon>Amphibia</taxon>
        <taxon>Batrachia</taxon>
        <taxon>Anura</taxon>
        <taxon>Pipoidea</taxon>
        <taxon>Pipidae</taxon>
        <taxon>Xenopodinae</taxon>
        <taxon>Xenopus</taxon>
        <taxon>Xenopus</taxon>
    </lineage>
</organism>
<evidence type="ECO:0000313" key="2">
    <source>
        <dbReference type="Proteomes" id="UP000694892"/>
    </source>
</evidence>
<gene>
    <name evidence="1" type="ORF">XELAEV_18012158mg</name>
</gene>
<name>A0A974HYG3_XENLA</name>
<proteinExistence type="predicted"/>